<name>A0ABT9ECA7_9PROT</name>
<dbReference type="InterPro" id="IPR002586">
    <property type="entry name" value="CobQ/CobB/MinD/ParA_Nub-bd_dom"/>
</dbReference>
<dbReference type="Proteomes" id="UP001243009">
    <property type="component" value="Unassembled WGS sequence"/>
</dbReference>
<sequence>MGDVLEAGVARKTKAAPAAARTKLVLVCSPKGGVGKTTIASNLLVRAAQQGVRALGLDLDRQRTLTKWFAKRPAEAQLFSVREATFSQWAALSREIRSNRIEQDGRLTYELVVVDTPPSVEDHLLEVRNILEDADLTVIPTKPGDFDLESAIPWGRTVSGMGGKTVMVLNQINKQASSWQQAQNRIIKSRLSVCPVALPTSEDVTRYLDKGLALLDLTKARGDSMERFEAVYEFVAQEVGL</sequence>
<reference evidence="2 3" key="1">
    <citation type="submission" date="2023-08" db="EMBL/GenBank/DDBJ databases">
        <title>The draft genome sequence of Paracraurococcus sp. LOR1-02.</title>
        <authorList>
            <person name="Kingkaew E."/>
            <person name="Tanasupawat S."/>
        </authorList>
    </citation>
    <scope>NUCLEOTIDE SEQUENCE [LARGE SCALE GENOMIC DNA]</scope>
    <source>
        <strain evidence="2 3">LOR1-02</strain>
    </source>
</reference>
<dbReference type="PANTHER" id="PTHR13696">
    <property type="entry name" value="P-LOOP CONTAINING NUCLEOSIDE TRIPHOSPHATE HYDROLASE"/>
    <property type="match status" value="1"/>
</dbReference>
<dbReference type="InterPro" id="IPR050678">
    <property type="entry name" value="DNA_Partitioning_ATPase"/>
</dbReference>
<dbReference type="InterPro" id="IPR027417">
    <property type="entry name" value="P-loop_NTPase"/>
</dbReference>
<accession>A0ABT9ECA7</accession>
<proteinExistence type="predicted"/>
<comment type="caution">
    <text evidence="2">The sequence shown here is derived from an EMBL/GenBank/DDBJ whole genome shotgun (WGS) entry which is preliminary data.</text>
</comment>
<gene>
    <name evidence="2" type="ORF">Q7A36_35705</name>
</gene>
<dbReference type="CDD" id="cd02042">
    <property type="entry name" value="ParAB_family"/>
    <property type="match status" value="1"/>
</dbReference>
<dbReference type="PANTHER" id="PTHR13696:SF96">
    <property type="entry name" value="COBQ_COBB_MIND_PARA NUCLEOTIDE BINDING DOMAIN-CONTAINING PROTEIN"/>
    <property type="match status" value="1"/>
</dbReference>
<protein>
    <submittedName>
        <fullName evidence="2">ParA family protein</fullName>
    </submittedName>
</protein>
<feature type="domain" description="CobQ/CobB/MinD/ParA nucleotide binding" evidence="1">
    <location>
        <begin position="26"/>
        <end position="212"/>
    </location>
</feature>
<dbReference type="SUPFAM" id="SSF52540">
    <property type="entry name" value="P-loop containing nucleoside triphosphate hydrolases"/>
    <property type="match status" value="1"/>
</dbReference>
<evidence type="ECO:0000313" key="3">
    <source>
        <dbReference type="Proteomes" id="UP001243009"/>
    </source>
</evidence>
<organism evidence="2 3">
    <name type="scientific">Paracraurococcus lichenis</name>
    <dbReference type="NCBI Taxonomy" id="3064888"/>
    <lineage>
        <taxon>Bacteria</taxon>
        <taxon>Pseudomonadati</taxon>
        <taxon>Pseudomonadota</taxon>
        <taxon>Alphaproteobacteria</taxon>
        <taxon>Acetobacterales</taxon>
        <taxon>Roseomonadaceae</taxon>
        <taxon>Paracraurococcus</taxon>
    </lineage>
</organism>
<evidence type="ECO:0000259" key="1">
    <source>
        <dbReference type="Pfam" id="PF01656"/>
    </source>
</evidence>
<keyword evidence="3" id="KW-1185">Reference proteome</keyword>
<dbReference type="RefSeq" id="WP_305108565.1">
    <property type="nucleotide sequence ID" value="NZ_JAUTWS010000114.1"/>
</dbReference>
<dbReference type="Pfam" id="PF01656">
    <property type="entry name" value="CbiA"/>
    <property type="match status" value="1"/>
</dbReference>
<evidence type="ECO:0000313" key="2">
    <source>
        <dbReference type="EMBL" id="MDO9713711.1"/>
    </source>
</evidence>
<dbReference type="Gene3D" id="3.40.50.300">
    <property type="entry name" value="P-loop containing nucleotide triphosphate hydrolases"/>
    <property type="match status" value="1"/>
</dbReference>
<dbReference type="EMBL" id="JAUTWS010000114">
    <property type="protein sequence ID" value="MDO9713711.1"/>
    <property type="molecule type" value="Genomic_DNA"/>
</dbReference>